<keyword evidence="2" id="KW-1185">Reference proteome</keyword>
<protein>
    <recommendedName>
        <fullName evidence="3">EF-hand domain-containing protein</fullName>
    </recommendedName>
</protein>
<proteinExistence type="predicted"/>
<dbReference type="AlphaFoldDB" id="A0A1Y1JGA3"/>
<name>A0A1Y1JGA3_PLAGO</name>
<dbReference type="Gene3D" id="1.10.238.10">
    <property type="entry name" value="EF-hand"/>
    <property type="match status" value="1"/>
</dbReference>
<comment type="caution">
    <text evidence="1">The sequence shown here is derived from an EMBL/GenBank/DDBJ whole genome shotgun (WGS) entry which is preliminary data.</text>
</comment>
<organism evidence="1 2">
    <name type="scientific">Plasmodium gonderi</name>
    <dbReference type="NCBI Taxonomy" id="77519"/>
    <lineage>
        <taxon>Eukaryota</taxon>
        <taxon>Sar</taxon>
        <taxon>Alveolata</taxon>
        <taxon>Apicomplexa</taxon>
        <taxon>Aconoidasida</taxon>
        <taxon>Haemosporida</taxon>
        <taxon>Plasmodiidae</taxon>
        <taxon>Plasmodium</taxon>
        <taxon>Plasmodium (Plasmodium)</taxon>
    </lineage>
</organism>
<dbReference type="SUPFAM" id="SSF47473">
    <property type="entry name" value="EF-hand"/>
    <property type="match status" value="1"/>
</dbReference>
<accession>A0A1Y1JGA3</accession>
<dbReference type="OMA" id="FPQMARQ"/>
<evidence type="ECO:0000313" key="1">
    <source>
        <dbReference type="EMBL" id="GAW79114.1"/>
    </source>
</evidence>
<evidence type="ECO:0008006" key="3">
    <source>
        <dbReference type="Google" id="ProtNLM"/>
    </source>
</evidence>
<dbReference type="InterPro" id="IPR011992">
    <property type="entry name" value="EF-hand-dom_pair"/>
</dbReference>
<reference evidence="2" key="1">
    <citation type="submission" date="2017-04" db="EMBL/GenBank/DDBJ databases">
        <title>Plasmodium gonderi genome.</title>
        <authorList>
            <person name="Arisue N."/>
            <person name="Honma H."/>
            <person name="Kawai S."/>
            <person name="Tougan T."/>
            <person name="Tanabe K."/>
            <person name="Horii T."/>
        </authorList>
    </citation>
    <scope>NUCLEOTIDE SEQUENCE [LARGE SCALE GENOMIC DNA]</scope>
    <source>
        <strain evidence="2">ATCC 30045</strain>
    </source>
</reference>
<sequence>MDLAFYNNDKYKLNYENEVTNKIVRKILSSFEENKQGQSTNTYNYSRKKIVDYFFEAESLFTQYDIAKSGEIDIKLFPKMARQLKQIYDARDVQKFEKEMNIKKLYKMNLAMFLTLLKRKLFQAIDDDQTFDKHFNVLDVHKKNALDLNVLKTYLGLVGDKVSPEDFDFFIKFNKDGSVMSAKSEGGSTSFDENLDPTLEINADQYRDMLTCYRYI</sequence>
<evidence type="ECO:0000313" key="2">
    <source>
        <dbReference type="Proteomes" id="UP000195521"/>
    </source>
</evidence>
<dbReference type="Proteomes" id="UP000195521">
    <property type="component" value="Unassembled WGS sequence"/>
</dbReference>
<dbReference type="EMBL" id="BDQF01000002">
    <property type="protein sequence ID" value="GAW79114.1"/>
    <property type="molecule type" value="Genomic_DNA"/>
</dbReference>
<dbReference type="OrthoDB" id="371834at2759"/>
<gene>
    <name evidence="1" type="ORF">PGO_020840</name>
</gene>
<dbReference type="RefSeq" id="XP_028541703.1">
    <property type="nucleotide sequence ID" value="XM_028685902.1"/>
</dbReference>
<dbReference type="GeneID" id="39745814"/>